<name>A0A7X1E463_9BACT</name>
<dbReference type="GO" id="GO:0030313">
    <property type="term" value="C:cell envelope"/>
    <property type="evidence" value="ECO:0007669"/>
    <property type="project" value="UniProtKB-SubCell"/>
</dbReference>
<dbReference type="InterPro" id="IPR012480">
    <property type="entry name" value="Hepar_II_III_C"/>
</dbReference>
<dbReference type="Pfam" id="PF16332">
    <property type="entry name" value="DUF4962"/>
    <property type="match status" value="1"/>
</dbReference>
<dbReference type="PANTHER" id="PTHR38045:SF1">
    <property type="entry name" value="HEPARINASE II_III-LIKE PROTEIN"/>
    <property type="match status" value="1"/>
</dbReference>
<evidence type="ECO:0000259" key="2">
    <source>
        <dbReference type="Pfam" id="PF07940"/>
    </source>
</evidence>
<dbReference type="InterPro" id="IPR008929">
    <property type="entry name" value="Chondroitin_lyas"/>
</dbReference>
<dbReference type="Proteomes" id="UP000525652">
    <property type="component" value="Unassembled WGS sequence"/>
</dbReference>
<dbReference type="EMBL" id="JACHVA010000076">
    <property type="protein sequence ID" value="MBC2601806.1"/>
    <property type="molecule type" value="Genomic_DNA"/>
</dbReference>
<reference evidence="4 5" key="1">
    <citation type="submission" date="2020-07" db="EMBL/GenBank/DDBJ databases">
        <authorList>
            <person name="Feng X."/>
        </authorList>
    </citation>
    <scope>NUCLEOTIDE SEQUENCE [LARGE SCALE GENOMIC DNA]</scope>
    <source>
        <strain evidence="4 5">JCM14086</strain>
    </source>
</reference>
<dbReference type="Gene3D" id="2.70.98.70">
    <property type="match status" value="1"/>
</dbReference>
<dbReference type="InterPro" id="IPR032518">
    <property type="entry name" value="HepII_N"/>
</dbReference>
<evidence type="ECO:0000313" key="5">
    <source>
        <dbReference type="Proteomes" id="UP000525652"/>
    </source>
</evidence>
<feature type="domain" description="Heparinase II/III-like C-terminal" evidence="2">
    <location>
        <begin position="384"/>
        <end position="560"/>
    </location>
</feature>
<evidence type="ECO:0000313" key="4">
    <source>
        <dbReference type="EMBL" id="MBC2601806.1"/>
    </source>
</evidence>
<keyword evidence="5" id="KW-1185">Reference proteome</keyword>
<organism evidence="4 5">
    <name type="scientific">Puniceicoccus vermicola</name>
    <dbReference type="NCBI Taxonomy" id="388746"/>
    <lineage>
        <taxon>Bacteria</taxon>
        <taxon>Pseudomonadati</taxon>
        <taxon>Verrucomicrobiota</taxon>
        <taxon>Opitutia</taxon>
        <taxon>Puniceicoccales</taxon>
        <taxon>Puniceicoccaceae</taxon>
        <taxon>Puniceicoccus</taxon>
    </lineage>
</organism>
<dbReference type="Pfam" id="PF07940">
    <property type="entry name" value="Hepar_II_III_C"/>
    <property type="match status" value="1"/>
</dbReference>
<feature type="domain" description="Heparinase II N-terminal" evidence="3">
    <location>
        <begin position="101"/>
        <end position="297"/>
    </location>
</feature>
<proteinExistence type="predicted"/>
<evidence type="ECO:0000259" key="3">
    <source>
        <dbReference type="Pfam" id="PF16332"/>
    </source>
</evidence>
<sequence>MFARVFFASLFFINLTSLRGQDIASALQTIDLSHPRLLWSAEGVEDMKVLIEEDPQVSGFADHVYETADNLCEEPVLERVMEGRRLLDVSREFLRRILYWGVSYRLTGDERYAERAREEMLEVCGFTDWNPSHFLDVAEMTAGMAIGYDWFFETLSEEDRKAIREGIISQGLEPSYEIDGWWVDYPNNWNQVIHGGLVMGALAIYDQGGPEIAVEVIERALENAHSGLSTYGPDGAYPEGPAYWSYGTSYSVLMMASLESVFGSDFGLSEAPGFLESAEYVLHSGGPSGQYFNYSDSRPQTGIRPEVFWFAEKLGRPELLWRQRKNLAKFNANELAEPPDTRMFPLLLVWGNGLSEEIVPEDLDWSGGGETPVAFHRTSWTDPDATYVGIKGGAPSVSHAHMDVGQFVMESDGVRWASDLGMQSYHELEATGLHIFGKDRWKVFRMSNMSHSVLVVNGQPQGFEGSATIERSATGEEGAYTILDMSEVYAGQLKGVRRGIALKKNGAVQVEDDFEILDQPTEIRWSMLTFAEVTLEDDHRATLTQDGETLSFEVLSPKAEKLEVIDISNPPKDYDARNPGAKLLSFTLSLEPSADEHEQRIAVALIPGSLGDIDPEFLPMQDWSSSGAVLPLE</sequence>
<dbReference type="SUPFAM" id="SSF48230">
    <property type="entry name" value="Chondroitin AC/alginate lyase"/>
    <property type="match status" value="1"/>
</dbReference>
<protein>
    <submittedName>
        <fullName evidence="4">Heparinase II/III family protein</fullName>
    </submittedName>
</protein>
<accession>A0A7X1E463</accession>
<gene>
    <name evidence="4" type="ORF">H5P30_08450</name>
</gene>
<comment type="subcellular location">
    <subcellularLocation>
        <location evidence="1">Cell envelope</location>
    </subcellularLocation>
</comment>
<dbReference type="Gene3D" id="1.50.10.100">
    <property type="entry name" value="Chondroitin AC/alginate lyase"/>
    <property type="match status" value="1"/>
</dbReference>
<dbReference type="RefSeq" id="WP_185692512.1">
    <property type="nucleotide sequence ID" value="NZ_JACHVA010000076.1"/>
</dbReference>
<dbReference type="GO" id="GO:0016829">
    <property type="term" value="F:lyase activity"/>
    <property type="evidence" value="ECO:0007669"/>
    <property type="project" value="InterPro"/>
</dbReference>
<dbReference type="AlphaFoldDB" id="A0A7X1E463"/>
<dbReference type="PANTHER" id="PTHR38045">
    <property type="entry name" value="CHROMOSOME 1, WHOLE GENOME SHOTGUN SEQUENCE"/>
    <property type="match status" value="1"/>
</dbReference>
<evidence type="ECO:0000256" key="1">
    <source>
        <dbReference type="ARBA" id="ARBA00004196"/>
    </source>
</evidence>
<comment type="caution">
    <text evidence="4">The sequence shown here is derived from an EMBL/GenBank/DDBJ whole genome shotgun (WGS) entry which is preliminary data.</text>
</comment>